<evidence type="ECO:0000259" key="1">
    <source>
        <dbReference type="PROSITE" id="PS50910"/>
    </source>
</evidence>
<proteinExistence type="predicted"/>
<dbReference type="SMART" id="SM00748">
    <property type="entry name" value="HEPN"/>
    <property type="match status" value="1"/>
</dbReference>
<name>A0A0F9ZIF5_9BACT</name>
<dbReference type="Gene3D" id="1.20.120.330">
    <property type="entry name" value="Nucleotidyltransferases domain 2"/>
    <property type="match status" value="1"/>
</dbReference>
<dbReference type="STRING" id="1618566.UR35_C0015G0012"/>
<dbReference type="Proteomes" id="UP000034778">
    <property type="component" value="Unassembled WGS sequence"/>
</dbReference>
<evidence type="ECO:0000313" key="3">
    <source>
        <dbReference type="Proteomes" id="UP000034778"/>
    </source>
</evidence>
<dbReference type="EMBL" id="LBOW01000015">
    <property type="protein sequence ID" value="KKP43889.1"/>
    <property type="molecule type" value="Genomic_DNA"/>
</dbReference>
<organism evidence="2 3">
    <name type="scientific">Candidatus Woesebacteria bacterium GW2011_GWB1_33_22</name>
    <dbReference type="NCBI Taxonomy" id="1618566"/>
    <lineage>
        <taxon>Bacteria</taxon>
        <taxon>Candidatus Woeseibacteriota</taxon>
    </lineage>
</organism>
<dbReference type="InterPro" id="IPR007842">
    <property type="entry name" value="HEPN_dom"/>
</dbReference>
<gene>
    <name evidence="2" type="ORF">UR35_C0015G0012</name>
</gene>
<sequence length="128" mass="15045">MKTEEYKDWITKSEDNIKWSIDNLKDQNYVLVCFLCQQAVEIILKGFLYFKDEVPPKIHDLLKLVNICKKLGLNIDDEQIPKLAKLAEYYMKSRYPDMLDSNLDNKVLAEEALEFAQEIIKTVKLKLT</sequence>
<dbReference type="Pfam" id="PF05168">
    <property type="entry name" value="HEPN"/>
    <property type="match status" value="1"/>
</dbReference>
<evidence type="ECO:0000313" key="2">
    <source>
        <dbReference type="EMBL" id="KKP43889.1"/>
    </source>
</evidence>
<protein>
    <submittedName>
        <fullName evidence="2">HEPN domain protein</fullName>
    </submittedName>
</protein>
<reference evidence="2 3" key="1">
    <citation type="journal article" date="2015" name="Nature">
        <title>rRNA introns, odd ribosomes, and small enigmatic genomes across a large radiation of phyla.</title>
        <authorList>
            <person name="Brown C.T."/>
            <person name="Hug L.A."/>
            <person name="Thomas B.C."/>
            <person name="Sharon I."/>
            <person name="Castelle C.J."/>
            <person name="Singh A."/>
            <person name="Wilkins M.J."/>
            <person name="Williams K.H."/>
            <person name="Banfield J.F."/>
        </authorList>
    </citation>
    <scope>NUCLEOTIDE SEQUENCE [LARGE SCALE GENOMIC DNA]</scope>
</reference>
<accession>A0A0F9ZIF5</accession>
<comment type="caution">
    <text evidence="2">The sequence shown here is derived from an EMBL/GenBank/DDBJ whole genome shotgun (WGS) entry which is preliminary data.</text>
</comment>
<dbReference type="PROSITE" id="PS50910">
    <property type="entry name" value="HEPN"/>
    <property type="match status" value="1"/>
</dbReference>
<dbReference type="SUPFAM" id="SSF81593">
    <property type="entry name" value="Nucleotidyltransferase substrate binding subunit/domain"/>
    <property type="match status" value="1"/>
</dbReference>
<feature type="domain" description="HEPN" evidence="1">
    <location>
        <begin position="10"/>
        <end position="119"/>
    </location>
</feature>
<dbReference type="AlphaFoldDB" id="A0A0F9ZIF5"/>